<accession>A0AAW4BFD3</accession>
<dbReference type="EMBL" id="SCLC01000476">
    <property type="protein sequence ID" value="MBF4436927.1"/>
    <property type="molecule type" value="Genomic_DNA"/>
</dbReference>
<organism evidence="2 3">
    <name type="scientific">Vibrio anguillarum</name>
    <name type="common">Listonella anguillarum</name>
    <dbReference type="NCBI Taxonomy" id="55601"/>
    <lineage>
        <taxon>Bacteria</taxon>
        <taxon>Pseudomonadati</taxon>
        <taxon>Pseudomonadota</taxon>
        <taxon>Gammaproteobacteria</taxon>
        <taxon>Vibrionales</taxon>
        <taxon>Vibrionaceae</taxon>
        <taxon>Vibrio</taxon>
    </lineage>
</organism>
<evidence type="ECO:0000313" key="3">
    <source>
        <dbReference type="Proteomes" id="UP000786185"/>
    </source>
</evidence>
<dbReference type="InterPro" id="IPR003491">
    <property type="entry name" value="REP-like_C"/>
</dbReference>
<feature type="domain" description="Replication initiation protein-like C-terminal" evidence="1">
    <location>
        <begin position="2"/>
        <end position="151"/>
    </location>
</feature>
<dbReference type="Proteomes" id="UP000786185">
    <property type="component" value="Unassembled WGS sequence"/>
</dbReference>
<dbReference type="Pfam" id="PF02486">
    <property type="entry name" value="Rep_trans"/>
    <property type="match status" value="1"/>
</dbReference>
<feature type="non-terminal residue" evidence="2">
    <location>
        <position position="1"/>
    </location>
</feature>
<sequence>EQYENGEFITRGAPPSYSYFESGSLVTRDESKKYGVVPDKGRTLYVGQRQNGKLFRGYEKGKQMKSIEYPDWVRLEVQIGNKSRVIPLDILIDSDAYFTGAYPALASVLENVEPKRIPIARVIANAQLHRYTEIAKKQYGKFINFLNLMHQDSEHVIKLMTDGFLITDIPDRLKIPLWSDSIGDI</sequence>
<evidence type="ECO:0000259" key="1">
    <source>
        <dbReference type="Pfam" id="PF02486"/>
    </source>
</evidence>
<evidence type="ECO:0000313" key="2">
    <source>
        <dbReference type="EMBL" id="MBF4436927.1"/>
    </source>
</evidence>
<gene>
    <name evidence="2" type="ORF">ERJ77_21045</name>
</gene>
<comment type="caution">
    <text evidence="2">The sequence shown here is derived from an EMBL/GenBank/DDBJ whole genome shotgun (WGS) entry which is preliminary data.</text>
</comment>
<name>A0AAW4BFD3_VIBAN</name>
<dbReference type="AlphaFoldDB" id="A0AAW4BFD3"/>
<reference evidence="2" key="1">
    <citation type="journal article" date="2021" name="PeerJ">
        <title>Analysis of 44 Vibrio anguillarum genomes reveals high genetic diversity.</title>
        <authorList>
            <person name="Hansen M.J."/>
            <person name="Dalsgaard I."/>
        </authorList>
    </citation>
    <scope>NUCLEOTIDE SEQUENCE</scope>
    <source>
        <strain evidence="2">850617-1/1</strain>
    </source>
</reference>
<proteinExistence type="predicted"/>
<protein>
    <submittedName>
        <fullName evidence="2">Replication protein</fullName>
    </submittedName>
</protein>